<dbReference type="GO" id="GO:0005524">
    <property type="term" value="F:ATP binding"/>
    <property type="evidence" value="ECO:0007669"/>
    <property type="project" value="UniProtKB-KW"/>
</dbReference>
<comment type="caution">
    <text evidence="5">The sequence shown here is derived from an EMBL/GenBank/DDBJ whole genome shotgun (WGS) entry which is preliminary data.</text>
</comment>
<dbReference type="InterPro" id="IPR027417">
    <property type="entry name" value="P-loop_NTPase"/>
</dbReference>
<evidence type="ECO:0000313" key="6">
    <source>
        <dbReference type="Proteomes" id="UP000318307"/>
    </source>
</evidence>
<name>A0A562RCZ5_9BACT</name>
<keyword evidence="2" id="KW-0547">Nucleotide-binding</keyword>
<evidence type="ECO:0000259" key="4">
    <source>
        <dbReference type="SMART" id="SM00382"/>
    </source>
</evidence>
<dbReference type="InterPro" id="IPR050221">
    <property type="entry name" value="26S_Proteasome_ATPase"/>
</dbReference>
<protein>
    <submittedName>
        <fullName evidence="5">ATPase family protein associated with various cellular activities (AAA)</fullName>
    </submittedName>
</protein>
<dbReference type="SUPFAM" id="SSF52540">
    <property type="entry name" value="P-loop containing nucleoside triphosphate hydrolases"/>
    <property type="match status" value="1"/>
</dbReference>
<evidence type="ECO:0000313" key="5">
    <source>
        <dbReference type="EMBL" id="TWI66941.1"/>
    </source>
</evidence>
<dbReference type="InterPro" id="IPR003959">
    <property type="entry name" value="ATPase_AAA_core"/>
</dbReference>
<dbReference type="Proteomes" id="UP000318307">
    <property type="component" value="Unassembled WGS sequence"/>
</dbReference>
<proteinExistence type="inferred from homology"/>
<keyword evidence="3" id="KW-0067">ATP-binding</keyword>
<feature type="domain" description="AAA+ ATPase" evidence="4">
    <location>
        <begin position="154"/>
        <end position="295"/>
    </location>
</feature>
<dbReference type="GO" id="GO:0016887">
    <property type="term" value="F:ATP hydrolysis activity"/>
    <property type="evidence" value="ECO:0007669"/>
    <property type="project" value="InterPro"/>
</dbReference>
<dbReference type="InterPro" id="IPR003593">
    <property type="entry name" value="AAA+_ATPase"/>
</dbReference>
<evidence type="ECO:0000256" key="1">
    <source>
        <dbReference type="ARBA" id="ARBA00006914"/>
    </source>
</evidence>
<dbReference type="SMART" id="SM00382">
    <property type="entry name" value="AAA"/>
    <property type="match status" value="1"/>
</dbReference>
<reference evidence="5 6" key="1">
    <citation type="submission" date="2019-07" db="EMBL/GenBank/DDBJ databases">
        <title>Genome sequencing of 100 strains of the haloalkaliphilic chemolithoautotrophic sulfur-oxidizing bacterium Thioalkalivibrio.</title>
        <authorList>
            <person name="Muyzer G."/>
        </authorList>
    </citation>
    <scope>NUCLEOTIDE SEQUENCE [LARGE SCALE GENOMIC DNA]</scope>
    <source>
        <strain evidence="5 6">ASO4-4</strain>
    </source>
</reference>
<gene>
    <name evidence="5" type="ORF">LZ24_02840</name>
</gene>
<dbReference type="OrthoDB" id="9806903at2"/>
<accession>A0A562RCZ5</accession>
<organism evidence="5 6">
    <name type="scientific">Desulfobotulus alkaliphilus</name>
    <dbReference type="NCBI Taxonomy" id="622671"/>
    <lineage>
        <taxon>Bacteria</taxon>
        <taxon>Pseudomonadati</taxon>
        <taxon>Thermodesulfobacteriota</taxon>
        <taxon>Desulfobacteria</taxon>
        <taxon>Desulfobacterales</taxon>
        <taxon>Desulfobacteraceae</taxon>
        <taxon>Desulfobotulus</taxon>
    </lineage>
</organism>
<dbReference type="Pfam" id="PF00004">
    <property type="entry name" value="AAA"/>
    <property type="match status" value="1"/>
</dbReference>
<comment type="similarity">
    <text evidence="1">Belongs to the AAA ATPase family.</text>
</comment>
<sequence length="416" mass="45962">MMLEAFKKYKAIRNMDIGEEGYGQVGSVFRDEHDRLWLHLNGKVSKRYAGELTPLIRRTGNEANPFDVDTSDLFTPFAARSRNLERHADFLCLDEAPLVQKEEKLTRTHVSQTSPTPYGEMLAPLFDIFMAPEILNEVLIRTSVPEVLRQEKPLSSGVILYGEGGTGKTALQRAIADVYERAGAHAAELNVAALSEKYIGSLAHNLDAAIAEVIEKTAKSGRPAFIFLDEATSLVMSSESHNSSGADYYQEAVDVLKKYIANYPDLVFSITTNADPESFDDTLIRDGRLAPVRIPAPGRSEKAAMWRFFLKKHEVFEEISEGEALQLADGIPNEKGAFISRFCKDYLARKKLAMETARAASGSLLESLAAGHFIGLDMVKKTLSLDTLMLDIQKALQLRPGKPVKAAMGFLKKSAT</sequence>
<dbReference type="EMBL" id="VLLC01000028">
    <property type="protein sequence ID" value="TWI66941.1"/>
    <property type="molecule type" value="Genomic_DNA"/>
</dbReference>
<dbReference type="AlphaFoldDB" id="A0A562RCZ5"/>
<dbReference type="RefSeq" id="WP_144686181.1">
    <property type="nucleotide sequence ID" value="NZ_VLLC01000028.1"/>
</dbReference>
<dbReference type="Gene3D" id="3.40.50.300">
    <property type="entry name" value="P-loop containing nucleotide triphosphate hydrolases"/>
    <property type="match status" value="1"/>
</dbReference>
<keyword evidence="6" id="KW-1185">Reference proteome</keyword>
<evidence type="ECO:0000256" key="2">
    <source>
        <dbReference type="ARBA" id="ARBA00022741"/>
    </source>
</evidence>
<evidence type="ECO:0000256" key="3">
    <source>
        <dbReference type="ARBA" id="ARBA00022840"/>
    </source>
</evidence>
<dbReference type="PANTHER" id="PTHR23073">
    <property type="entry name" value="26S PROTEASOME REGULATORY SUBUNIT"/>
    <property type="match status" value="1"/>
</dbReference>